<evidence type="ECO:0000313" key="2">
    <source>
        <dbReference type="EMBL" id="VCW74421.1"/>
    </source>
</evidence>
<sequence>SSSGSLSLSTSPSSAPPNPGSFQGAGAGSCRSPGPNLPSAPSEGGSSLEGREGQLSSPPRQLAEPGGCCCSRQPGDGEIISEPFPFPPTPPPPLLQDHTGCPCGALSAEPSRLAPSQHEPRGLSPLTGRRGFRVLVKTPARCPRAVPQLLERDAE</sequence>
<dbReference type="EMBL" id="CYRY02006773">
    <property type="protein sequence ID" value="VCW74421.1"/>
    <property type="molecule type" value="Genomic_DNA"/>
</dbReference>
<name>A0A9X9LLG5_GULGU</name>
<protein>
    <submittedName>
        <fullName evidence="2">Uncharacterized protein</fullName>
    </submittedName>
</protein>
<accession>A0A9X9LLG5</accession>
<organism evidence="2 3">
    <name type="scientific">Gulo gulo</name>
    <name type="common">Wolverine</name>
    <name type="synonym">Gluton</name>
    <dbReference type="NCBI Taxonomy" id="48420"/>
    <lineage>
        <taxon>Eukaryota</taxon>
        <taxon>Metazoa</taxon>
        <taxon>Chordata</taxon>
        <taxon>Craniata</taxon>
        <taxon>Vertebrata</taxon>
        <taxon>Euteleostomi</taxon>
        <taxon>Mammalia</taxon>
        <taxon>Eutheria</taxon>
        <taxon>Laurasiatheria</taxon>
        <taxon>Carnivora</taxon>
        <taxon>Caniformia</taxon>
        <taxon>Musteloidea</taxon>
        <taxon>Mustelidae</taxon>
        <taxon>Guloninae</taxon>
        <taxon>Gulo</taxon>
    </lineage>
</organism>
<feature type="compositionally biased region" description="Low complexity" evidence="1">
    <location>
        <begin position="42"/>
        <end position="57"/>
    </location>
</feature>
<gene>
    <name evidence="2" type="ORF">BN2614_LOCUS2</name>
</gene>
<comment type="caution">
    <text evidence="2">The sequence shown here is derived from an EMBL/GenBank/DDBJ whole genome shotgun (WGS) entry which is preliminary data.</text>
</comment>
<feature type="compositionally biased region" description="Pro residues" evidence="1">
    <location>
        <begin position="84"/>
        <end position="94"/>
    </location>
</feature>
<feature type="non-terminal residue" evidence="2">
    <location>
        <position position="1"/>
    </location>
</feature>
<evidence type="ECO:0000313" key="3">
    <source>
        <dbReference type="Proteomes" id="UP000269945"/>
    </source>
</evidence>
<reference evidence="2 3" key="1">
    <citation type="submission" date="2018-10" db="EMBL/GenBank/DDBJ databases">
        <authorList>
            <person name="Ekblom R."/>
            <person name="Jareborg N."/>
        </authorList>
    </citation>
    <scope>NUCLEOTIDE SEQUENCE [LARGE SCALE GENOMIC DNA]</scope>
    <source>
        <tissue evidence="2">Muscle</tissue>
    </source>
</reference>
<dbReference type="AlphaFoldDB" id="A0A9X9LLG5"/>
<keyword evidence="3" id="KW-1185">Reference proteome</keyword>
<dbReference type="Proteomes" id="UP000269945">
    <property type="component" value="Unassembled WGS sequence"/>
</dbReference>
<proteinExistence type="predicted"/>
<feature type="region of interest" description="Disordered" evidence="1">
    <location>
        <begin position="1"/>
        <end position="130"/>
    </location>
</feature>
<feature type="compositionally biased region" description="Low complexity" evidence="1">
    <location>
        <begin position="1"/>
        <end position="13"/>
    </location>
</feature>
<evidence type="ECO:0000256" key="1">
    <source>
        <dbReference type="SAM" id="MobiDB-lite"/>
    </source>
</evidence>